<evidence type="ECO:0000313" key="3">
    <source>
        <dbReference type="EMBL" id="GGA02181.1"/>
    </source>
</evidence>
<proteinExistence type="predicted"/>
<dbReference type="PROSITE" id="PS00092">
    <property type="entry name" value="N6_MTASE"/>
    <property type="match status" value="1"/>
</dbReference>
<dbReference type="NCBIfam" id="TIGR00095">
    <property type="entry name" value="16S rRNA (guanine(966)-N(2))-methyltransferase RsmD"/>
    <property type="match status" value="1"/>
</dbReference>
<sequence length="185" mass="19862">MRPGNLRIVAGAWRGRKVAIPKSDATRPTADRTRETLFNMLASRIGSFDDLSVADLFAGSGALGLEALSRGAAHCLFVEEDKQAIDTIRANIDALDARARSTVQAGSVMGLGPAKQQTDLILLDPPYDTGAGQVALDRMIRLGWIGPATWIALETARDEDIAVRTLAVEAERNVGKAKLTILRPE</sequence>
<dbReference type="SUPFAM" id="SSF53335">
    <property type="entry name" value="S-adenosyl-L-methionine-dependent methyltransferases"/>
    <property type="match status" value="1"/>
</dbReference>
<dbReference type="PANTHER" id="PTHR43542:SF1">
    <property type="entry name" value="METHYLTRANSFERASE"/>
    <property type="match status" value="1"/>
</dbReference>
<evidence type="ECO:0000313" key="4">
    <source>
        <dbReference type="Proteomes" id="UP000603317"/>
    </source>
</evidence>
<keyword evidence="1 3" id="KW-0489">Methyltransferase</keyword>
<dbReference type="Proteomes" id="UP000603317">
    <property type="component" value="Unassembled WGS sequence"/>
</dbReference>
<dbReference type="RefSeq" id="WP_188641532.1">
    <property type="nucleotide sequence ID" value="NZ_BMID01000001.1"/>
</dbReference>
<keyword evidence="4" id="KW-1185">Reference proteome</keyword>
<dbReference type="CDD" id="cd02440">
    <property type="entry name" value="AdoMet_MTases"/>
    <property type="match status" value="1"/>
</dbReference>
<comment type="caution">
    <text evidence="3">The sequence shown here is derived from an EMBL/GenBank/DDBJ whole genome shotgun (WGS) entry which is preliminary data.</text>
</comment>
<name>A0ABQ1F8C7_9SPHN</name>
<dbReference type="EMBL" id="BMID01000001">
    <property type="protein sequence ID" value="GGA02181.1"/>
    <property type="molecule type" value="Genomic_DNA"/>
</dbReference>
<dbReference type="Gene3D" id="3.40.50.150">
    <property type="entry name" value="Vaccinia Virus protein VP39"/>
    <property type="match status" value="1"/>
</dbReference>
<dbReference type="PIRSF" id="PIRSF004553">
    <property type="entry name" value="CHP00095"/>
    <property type="match status" value="1"/>
</dbReference>
<protein>
    <submittedName>
        <fullName evidence="3">Methyltransferase</fullName>
    </submittedName>
</protein>
<reference evidence="4" key="1">
    <citation type="journal article" date="2019" name="Int. J. Syst. Evol. Microbiol.">
        <title>The Global Catalogue of Microorganisms (GCM) 10K type strain sequencing project: providing services to taxonomists for standard genome sequencing and annotation.</title>
        <authorList>
            <consortium name="The Broad Institute Genomics Platform"/>
            <consortium name="The Broad Institute Genome Sequencing Center for Infectious Disease"/>
            <person name="Wu L."/>
            <person name="Ma J."/>
        </authorList>
    </citation>
    <scope>NUCLEOTIDE SEQUENCE [LARGE SCALE GENOMIC DNA]</scope>
    <source>
        <strain evidence="4">CGMCC 1.15297</strain>
    </source>
</reference>
<evidence type="ECO:0000256" key="2">
    <source>
        <dbReference type="ARBA" id="ARBA00022679"/>
    </source>
</evidence>
<dbReference type="GO" id="GO:0032259">
    <property type="term" value="P:methylation"/>
    <property type="evidence" value="ECO:0007669"/>
    <property type="project" value="UniProtKB-KW"/>
</dbReference>
<accession>A0ABQ1F8C7</accession>
<evidence type="ECO:0000256" key="1">
    <source>
        <dbReference type="ARBA" id="ARBA00022603"/>
    </source>
</evidence>
<dbReference type="PANTHER" id="PTHR43542">
    <property type="entry name" value="METHYLTRANSFERASE"/>
    <property type="match status" value="1"/>
</dbReference>
<keyword evidence="2" id="KW-0808">Transferase</keyword>
<dbReference type="InterPro" id="IPR002052">
    <property type="entry name" value="DNA_methylase_N6_adenine_CS"/>
</dbReference>
<organism evidence="3 4">
    <name type="scientific">Blastomonas marina</name>
    <dbReference type="NCBI Taxonomy" id="1867408"/>
    <lineage>
        <taxon>Bacteria</taxon>
        <taxon>Pseudomonadati</taxon>
        <taxon>Pseudomonadota</taxon>
        <taxon>Alphaproteobacteria</taxon>
        <taxon>Sphingomonadales</taxon>
        <taxon>Sphingomonadaceae</taxon>
        <taxon>Blastomonas</taxon>
    </lineage>
</organism>
<gene>
    <name evidence="3" type="ORF">GCM10010923_08660</name>
</gene>
<dbReference type="GO" id="GO:0008168">
    <property type="term" value="F:methyltransferase activity"/>
    <property type="evidence" value="ECO:0007669"/>
    <property type="project" value="UniProtKB-KW"/>
</dbReference>
<dbReference type="Pfam" id="PF03602">
    <property type="entry name" value="Cons_hypoth95"/>
    <property type="match status" value="1"/>
</dbReference>
<dbReference type="InterPro" id="IPR029063">
    <property type="entry name" value="SAM-dependent_MTases_sf"/>
</dbReference>
<dbReference type="InterPro" id="IPR004398">
    <property type="entry name" value="RNA_MeTrfase_RsmD"/>
</dbReference>